<organism evidence="3">
    <name type="scientific">uncultured Chloroflexi bacterium Rifle_16ft_4_minimus_450</name>
    <dbReference type="NCBI Taxonomy" id="1665075"/>
    <lineage>
        <taxon>Bacteria</taxon>
        <taxon>Bacillati</taxon>
        <taxon>Chloroflexota</taxon>
        <taxon>environmental samples</taxon>
    </lineage>
</organism>
<dbReference type="GO" id="GO:0006203">
    <property type="term" value="P:dGTP catabolic process"/>
    <property type="evidence" value="ECO:0007669"/>
    <property type="project" value="TreeGrafter"/>
</dbReference>
<feature type="domain" description="NTP pyrophosphohydrolase MazG-like" evidence="2">
    <location>
        <begin position="251"/>
        <end position="324"/>
    </location>
</feature>
<dbReference type="Gene3D" id="1.10.287.1080">
    <property type="entry name" value="MazG-like"/>
    <property type="match status" value="2"/>
</dbReference>
<dbReference type="Pfam" id="PF00590">
    <property type="entry name" value="TP_methylase"/>
    <property type="match status" value="1"/>
</dbReference>
<dbReference type="CDD" id="cd11528">
    <property type="entry name" value="NTP-PPase_MazG_Nterm"/>
    <property type="match status" value="1"/>
</dbReference>
<dbReference type="AlphaFoldDB" id="A0A0H4TBH0"/>
<dbReference type="GO" id="GO:0046052">
    <property type="term" value="P:UTP catabolic process"/>
    <property type="evidence" value="ECO:0007669"/>
    <property type="project" value="TreeGrafter"/>
</dbReference>
<dbReference type="PANTHER" id="PTHR30522:SF0">
    <property type="entry name" value="NUCLEOSIDE TRIPHOSPHATE PYROPHOSPHOHYDROLASE"/>
    <property type="match status" value="1"/>
</dbReference>
<reference evidence="3" key="1">
    <citation type="journal article" date="2015" name="ISME J.">
        <title>Aquifer environment selects for microbial species cohorts in sediment and groundwater.</title>
        <authorList>
            <person name="Hug L.A."/>
            <person name="Thomas B.C."/>
            <person name="Brown C.T."/>
            <person name="Frischkorn K.R."/>
            <person name="Williams K.H."/>
            <person name="Tringe S.G."/>
            <person name="Banfield J.F."/>
        </authorList>
    </citation>
    <scope>NUCLEOTIDE SEQUENCE</scope>
</reference>
<dbReference type="SUPFAM" id="SSF101386">
    <property type="entry name" value="all-alpha NTP pyrophosphatases"/>
    <property type="match status" value="2"/>
</dbReference>
<protein>
    <recommendedName>
        <fullName evidence="4">Nucleoside triphosphate pyrophosphohydrolase</fullName>
    </recommendedName>
</protein>
<name>A0A0H4TBH0_9CHLR</name>
<dbReference type="GO" id="GO:0006950">
    <property type="term" value="P:response to stress"/>
    <property type="evidence" value="ECO:0007669"/>
    <property type="project" value="UniProtKB-ARBA"/>
</dbReference>
<evidence type="ECO:0000259" key="1">
    <source>
        <dbReference type="Pfam" id="PF00590"/>
    </source>
</evidence>
<dbReference type="GO" id="GO:0046076">
    <property type="term" value="P:dTTP catabolic process"/>
    <property type="evidence" value="ECO:0007669"/>
    <property type="project" value="TreeGrafter"/>
</dbReference>
<evidence type="ECO:0000313" key="3">
    <source>
        <dbReference type="EMBL" id="AKQ04205.1"/>
    </source>
</evidence>
<dbReference type="NCBIfam" id="NF007113">
    <property type="entry name" value="PRK09562.1"/>
    <property type="match status" value="1"/>
</dbReference>
<dbReference type="GO" id="GO:0046047">
    <property type="term" value="P:TTP catabolic process"/>
    <property type="evidence" value="ECO:0007669"/>
    <property type="project" value="TreeGrafter"/>
</dbReference>
<dbReference type="NCBIfam" id="TIGR00444">
    <property type="entry name" value="mazG"/>
    <property type="match status" value="1"/>
</dbReference>
<dbReference type="SUPFAM" id="SSF53790">
    <property type="entry name" value="Tetrapyrrole methylase"/>
    <property type="match status" value="1"/>
</dbReference>
<dbReference type="CDD" id="cd11529">
    <property type="entry name" value="NTP-PPase_MazG_Cterm"/>
    <property type="match status" value="1"/>
</dbReference>
<sequence>MTQGITVVGLGPAGPELLTREAWQVLSEAGEVWLRTGRHPAAVGLPESLPVYTFDDLYEQGDDFEAVYAAIVARLLALAERPEGVLYAVPGDPGVGEATVRRLRQASRFPVRIVHGVSFIEPTLASLGLDALDGLSLADALDLAGGHHPPFPPDSPALIGQIYSNLVASDVKLTLMNQYPADHPVTLVHAAGTPDQRLEPMALHEMDRSPDYGAQTALLVPPLAAPSALESFQETVAHLRAPEGCPWDREQTPQSLRPHLLEEAFETLQALDHEDVQALREELGDLLLQIVLQAQIATEGGEFTMADVIAGINAKILRRHPHVFGDLKVGGVDQVLANWEALKAAERAENGEASGLLGGVPVGLPALAQAAEIQSRVARVGFDWPAIEGVRAKVREEMQEVEAARSRDEQNAEVGDLLFAVVNYARWLKVDPEAALREANTRFRRRFGELEAAAEKQGRRIAEMGPAELDRLWEAAKGEGRGEG</sequence>
<dbReference type="InterPro" id="IPR035013">
    <property type="entry name" value="YabN_N"/>
</dbReference>
<evidence type="ECO:0008006" key="4">
    <source>
        <dbReference type="Google" id="ProtNLM"/>
    </source>
</evidence>
<dbReference type="GO" id="GO:0046081">
    <property type="term" value="P:dUTP catabolic process"/>
    <property type="evidence" value="ECO:0007669"/>
    <property type="project" value="TreeGrafter"/>
</dbReference>
<proteinExistence type="predicted"/>
<feature type="domain" description="Tetrapyrrole methylase" evidence="1">
    <location>
        <begin position="5"/>
        <end position="206"/>
    </location>
</feature>
<dbReference type="InterPro" id="IPR011551">
    <property type="entry name" value="NTP_PyrPHydrolase_MazG"/>
</dbReference>
<dbReference type="CDD" id="cd11723">
    <property type="entry name" value="YabN_N_like"/>
    <property type="match status" value="1"/>
</dbReference>
<dbReference type="GO" id="GO:0047429">
    <property type="term" value="F:nucleoside triphosphate diphosphatase activity"/>
    <property type="evidence" value="ECO:0007669"/>
    <property type="project" value="InterPro"/>
</dbReference>
<dbReference type="Gene3D" id="3.40.1010.10">
    <property type="entry name" value="Cobalt-precorrin-4 Transmethylase, Domain 1"/>
    <property type="match status" value="1"/>
</dbReference>
<dbReference type="InterPro" id="IPR004518">
    <property type="entry name" value="MazG-like_dom"/>
</dbReference>
<dbReference type="InterPro" id="IPR048015">
    <property type="entry name" value="NTP-PPase_MazG-like_N"/>
</dbReference>
<evidence type="ECO:0000259" key="2">
    <source>
        <dbReference type="Pfam" id="PF03819"/>
    </source>
</evidence>
<dbReference type="GO" id="GO:0046061">
    <property type="term" value="P:dATP catabolic process"/>
    <property type="evidence" value="ECO:0007669"/>
    <property type="project" value="TreeGrafter"/>
</dbReference>
<dbReference type="EMBL" id="KT007032">
    <property type="protein sequence ID" value="AKQ04205.1"/>
    <property type="molecule type" value="Genomic_DNA"/>
</dbReference>
<dbReference type="InterPro" id="IPR000878">
    <property type="entry name" value="4pyrrol_Mease"/>
</dbReference>
<dbReference type="InterPro" id="IPR035996">
    <property type="entry name" value="4pyrrol_Methylase_sf"/>
</dbReference>
<dbReference type="Pfam" id="PF03819">
    <property type="entry name" value="MazG"/>
    <property type="match status" value="1"/>
</dbReference>
<dbReference type="InterPro" id="IPR014777">
    <property type="entry name" value="4pyrrole_Mease_sub1"/>
</dbReference>
<dbReference type="InterPro" id="IPR048011">
    <property type="entry name" value="NTP-PPase_MazG-like_C"/>
</dbReference>
<dbReference type="PANTHER" id="PTHR30522">
    <property type="entry name" value="NUCLEOSIDE TRIPHOSPHATE PYROPHOSPHOHYDROLASE"/>
    <property type="match status" value="1"/>
</dbReference>
<accession>A0A0H4TBH0</accession>
<dbReference type="FunFam" id="1.10.287.1080:FF:000001">
    <property type="entry name" value="Nucleoside triphosphate pyrophosphohydrolase"/>
    <property type="match status" value="1"/>
</dbReference>
<dbReference type="GO" id="GO:0008168">
    <property type="term" value="F:methyltransferase activity"/>
    <property type="evidence" value="ECO:0007669"/>
    <property type="project" value="InterPro"/>
</dbReference>